<comment type="caution">
    <text evidence="2">The sequence shown here is derived from an EMBL/GenBank/DDBJ whole genome shotgun (WGS) entry which is preliminary data.</text>
</comment>
<evidence type="ECO:0000313" key="3">
    <source>
        <dbReference type="Proteomes" id="UP000076874"/>
    </source>
</evidence>
<evidence type="ECO:0000256" key="1">
    <source>
        <dbReference type="SAM" id="MobiDB-lite"/>
    </source>
</evidence>
<feature type="compositionally biased region" description="Polar residues" evidence="1">
    <location>
        <begin position="150"/>
        <end position="162"/>
    </location>
</feature>
<protein>
    <submittedName>
        <fullName evidence="2">Uncharacterized protein</fullName>
    </submittedName>
</protein>
<gene>
    <name evidence="2" type="ORF">SPI_05564</name>
</gene>
<accession>A0A167TC18</accession>
<dbReference type="EMBL" id="AZHD01000009">
    <property type="protein sequence ID" value="OAA60440.1"/>
    <property type="molecule type" value="Genomic_DNA"/>
</dbReference>
<feature type="region of interest" description="Disordered" evidence="1">
    <location>
        <begin position="1"/>
        <end position="205"/>
    </location>
</feature>
<reference evidence="2 3" key="1">
    <citation type="journal article" date="2016" name="Genome Biol. Evol.">
        <title>Divergent and convergent evolution of fungal pathogenicity.</title>
        <authorList>
            <person name="Shang Y."/>
            <person name="Xiao G."/>
            <person name="Zheng P."/>
            <person name="Cen K."/>
            <person name="Zhan S."/>
            <person name="Wang C."/>
        </authorList>
    </citation>
    <scope>NUCLEOTIDE SEQUENCE [LARGE SCALE GENOMIC DNA]</scope>
    <source>
        <strain evidence="2 3">RCEF 264</strain>
    </source>
</reference>
<proteinExistence type="predicted"/>
<dbReference type="Proteomes" id="UP000076874">
    <property type="component" value="Unassembled WGS sequence"/>
</dbReference>
<feature type="compositionally biased region" description="Basic and acidic residues" evidence="1">
    <location>
        <begin position="106"/>
        <end position="138"/>
    </location>
</feature>
<keyword evidence="3" id="KW-1185">Reference proteome</keyword>
<dbReference type="AlphaFoldDB" id="A0A167TC18"/>
<name>A0A167TC18_9HYPO</name>
<sequence length="225" mass="25833">MAFRRTVKTKTPGFPTSFYGREEQQEQPQQEQPQQEQPQQELQPQQQQLQHQHMQHQHVQHQPQQQEKQHRCWMRALQTPADVPADVPAGEATERRRRAPGLGQPPRDKGHERRARGDGTTEKDGGNNDDSGKDDDRAQNQVAARFPRTTAATVPLPSTQTIRQRRRSKATRPTSMKWTPTDTTTKAPIAPTRFWENDCSGDGRRSMVACKEKGFTTALIERRRE</sequence>
<feature type="compositionally biased region" description="Polar residues" evidence="1">
    <location>
        <begin position="171"/>
        <end position="186"/>
    </location>
</feature>
<evidence type="ECO:0000313" key="2">
    <source>
        <dbReference type="EMBL" id="OAA60440.1"/>
    </source>
</evidence>
<feature type="compositionally biased region" description="Low complexity" evidence="1">
    <location>
        <begin position="26"/>
        <end position="52"/>
    </location>
</feature>
<organism evidence="2 3">
    <name type="scientific">Niveomyces insectorum RCEF 264</name>
    <dbReference type="NCBI Taxonomy" id="1081102"/>
    <lineage>
        <taxon>Eukaryota</taxon>
        <taxon>Fungi</taxon>
        <taxon>Dikarya</taxon>
        <taxon>Ascomycota</taxon>
        <taxon>Pezizomycotina</taxon>
        <taxon>Sordariomycetes</taxon>
        <taxon>Hypocreomycetidae</taxon>
        <taxon>Hypocreales</taxon>
        <taxon>Cordycipitaceae</taxon>
        <taxon>Niveomyces</taxon>
    </lineage>
</organism>